<dbReference type="CDD" id="cd00093">
    <property type="entry name" value="HTH_XRE"/>
    <property type="match status" value="1"/>
</dbReference>
<reference evidence="2 5" key="1">
    <citation type="submission" date="2016-06" db="EMBL/GenBank/DDBJ databases">
        <title>Draft genome of Moraxella lacunata CCUG 57757A.</title>
        <authorList>
            <person name="Salva-Serra F."/>
            <person name="Engstrom-Jakobsson H."/>
            <person name="Thorell K."/>
            <person name="Gonzales-Siles L."/>
            <person name="Karlsson R."/>
            <person name="Boulund F."/>
            <person name="Engstrand L."/>
            <person name="Kristiansson E."/>
            <person name="Moore E."/>
        </authorList>
    </citation>
    <scope>NUCLEOTIDE SEQUENCE [LARGE SCALE GENOMIC DNA]</scope>
    <source>
        <strain evidence="2 5">CCUG 57757A</strain>
    </source>
</reference>
<evidence type="ECO:0000259" key="1">
    <source>
        <dbReference type="PROSITE" id="PS50943"/>
    </source>
</evidence>
<gene>
    <name evidence="2" type="ORF">A9309_11185</name>
    <name evidence="3" type="ORF">B5J94_07485</name>
    <name evidence="4" type="ORF">NCTC7911_01733</name>
</gene>
<evidence type="ECO:0000313" key="3">
    <source>
        <dbReference type="EMBL" id="OPH36207.1"/>
    </source>
</evidence>
<dbReference type="Proteomes" id="UP000254107">
    <property type="component" value="Unassembled WGS sequence"/>
</dbReference>
<dbReference type="OrthoDB" id="6006530at2"/>
<dbReference type="Pfam" id="PF01381">
    <property type="entry name" value="HTH_3"/>
    <property type="match status" value="1"/>
</dbReference>
<dbReference type="EMBL" id="LZMS01000104">
    <property type="protein sequence ID" value="OBX59616.1"/>
    <property type="molecule type" value="Genomic_DNA"/>
</dbReference>
<reference evidence="4 7" key="4">
    <citation type="submission" date="2018-06" db="EMBL/GenBank/DDBJ databases">
        <authorList>
            <consortium name="Pathogen Informatics"/>
            <person name="Doyle S."/>
        </authorList>
    </citation>
    <scope>NUCLEOTIDE SEQUENCE [LARGE SCALE GENOMIC DNA]</scope>
    <source>
        <strain evidence="4 7">NCTC7911</strain>
    </source>
</reference>
<dbReference type="Proteomes" id="UP000092607">
    <property type="component" value="Unassembled WGS sequence"/>
</dbReference>
<name>A0A1B8PVS4_MORLA</name>
<evidence type="ECO:0000313" key="6">
    <source>
        <dbReference type="Proteomes" id="UP000191025"/>
    </source>
</evidence>
<sequence>MSLQQIFTRRFKVARKAKNLTQEQLGIAIGLDEFVASSRINRYEKGVHLPDLTTLNNIAKALDVPPAYFFADDELAQMILAYKKADN</sequence>
<dbReference type="Proteomes" id="UP000191025">
    <property type="component" value="Unassembled WGS sequence"/>
</dbReference>
<dbReference type="InterPro" id="IPR010982">
    <property type="entry name" value="Lambda_DNA-bd_dom_sf"/>
</dbReference>
<dbReference type="InterPro" id="IPR001387">
    <property type="entry name" value="Cro/C1-type_HTH"/>
</dbReference>
<proteinExistence type="predicted"/>
<dbReference type="AlphaFoldDB" id="A0A1B8PVS4"/>
<evidence type="ECO:0000313" key="5">
    <source>
        <dbReference type="Proteomes" id="UP000092607"/>
    </source>
</evidence>
<evidence type="ECO:0000313" key="2">
    <source>
        <dbReference type="EMBL" id="OBX59616.1"/>
    </source>
</evidence>
<dbReference type="GeneID" id="302270299"/>
<dbReference type="PROSITE" id="PS50943">
    <property type="entry name" value="HTH_CROC1"/>
    <property type="match status" value="1"/>
</dbReference>
<dbReference type="EMBL" id="MXAN01000051">
    <property type="protein sequence ID" value="OPH36207.1"/>
    <property type="molecule type" value="Genomic_DNA"/>
</dbReference>
<dbReference type="SMART" id="SM00530">
    <property type="entry name" value="HTH_XRE"/>
    <property type="match status" value="1"/>
</dbReference>
<accession>A0A1B8PVS4</accession>
<evidence type="ECO:0000313" key="4">
    <source>
        <dbReference type="EMBL" id="STZ00338.1"/>
    </source>
</evidence>
<feature type="domain" description="HTH cro/C1-type" evidence="1">
    <location>
        <begin position="11"/>
        <end position="69"/>
    </location>
</feature>
<protein>
    <submittedName>
        <fullName evidence="4">Helix-turn-helix domain</fullName>
    </submittedName>
    <submittedName>
        <fullName evidence="2">Transcriptional regulator</fullName>
    </submittedName>
</protein>
<dbReference type="EMBL" id="UGQC01000001">
    <property type="protein sequence ID" value="STZ00338.1"/>
    <property type="molecule type" value="Genomic_DNA"/>
</dbReference>
<dbReference type="Gene3D" id="1.10.260.40">
    <property type="entry name" value="lambda repressor-like DNA-binding domains"/>
    <property type="match status" value="1"/>
</dbReference>
<dbReference type="RefSeq" id="WP_062500137.1">
    <property type="nucleotide sequence ID" value="NZ_JARDJM010000038.1"/>
</dbReference>
<evidence type="ECO:0000313" key="7">
    <source>
        <dbReference type="Proteomes" id="UP000254107"/>
    </source>
</evidence>
<dbReference type="GO" id="GO:0003677">
    <property type="term" value="F:DNA binding"/>
    <property type="evidence" value="ECO:0007669"/>
    <property type="project" value="InterPro"/>
</dbReference>
<organism evidence="2 5">
    <name type="scientific">Moraxella lacunata</name>
    <dbReference type="NCBI Taxonomy" id="477"/>
    <lineage>
        <taxon>Bacteria</taxon>
        <taxon>Pseudomonadati</taxon>
        <taxon>Pseudomonadota</taxon>
        <taxon>Gammaproteobacteria</taxon>
        <taxon>Moraxellales</taxon>
        <taxon>Moraxellaceae</taxon>
        <taxon>Moraxella</taxon>
    </lineage>
</organism>
<dbReference type="SUPFAM" id="SSF47413">
    <property type="entry name" value="lambda repressor-like DNA-binding domains"/>
    <property type="match status" value="1"/>
</dbReference>
<keyword evidence="7" id="KW-1185">Reference proteome</keyword>
<reference evidence="3" key="3">
    <citation type="submission" date="2017-03" db="EMBL/GenBank/DDBJ databases">
        <authorList>
            <person name="Afonso C.L."/>
            <person name="Miller P.J."/>
            <person name="Scott M.A."/>
            <person name="Spackman E."/>
            <person name="Goraichik I."/>
            <person name="Dimitrov K.M."/>
            <person name="Suarez D.L."/>
            <person name="Swayne D.E."/>
        </authorList>
    </citation>
    <scope>NUCLEOTIDE SEQUENCE</scope>
    <source>
        <strain evidence="3">CCUG 4441</strain>
    </source>
</reference>
<reference evidence="6" key="2">
    <citation type="submission" date="2017-03" db="EMBL/GenBank/DDBJ databases">
        <title>Draft genome sequence of Moraxella equi CCUG 4950T type strain.</title>
        <authorList>
            <person name="Salva-Serra F."/>
            <person name="Engstrom-Jakobsson H."/>
            <person name="Thorell K."/>
            <person name="Jaen-Luchoro D."/>
            <person name="Gonzales-Siles L."/>
            <person name="Karlsson R."/>
            <person name="Yazdan S."/>
            <person name="Boulund F."/>
            <person name="Johnning A."/>
            <person name="Engstrand L."/>
            <person name="Kristiansson E."/>
            <person name="Moore E."/>
        </authorList>
    </citation>
    <scope>NUCLEOTIDE SEQUENCE [LARGE SCALE GENOMIC DNA]</scope>
    <source>
        <strain evidence="6">CCUG 4441</strain>
    </source>
</reference>